<keyword evidence="2" id="KW-1185">Reference proteome</keyword>
<accession>A0ABU9DBR9</accession>
<feature type="non-terminal residue" evidence="1">
    <location>
        <position position="74"/>
    </location>
</feature>
<evidence type="ECO:0000313" key="2">
    <source>
        <dbReference type="Proteomes" id="UP001446205"/>
    </source>
</evidence>
<reference evidence="1 2" key="1">
    <citation type="submission" date="2024-04" db="EMBL/GenBank/DDBJ databases">
        <authorList>
            <person name="Abashina T."/>
            <person name="Shaikin A."/>
        </authorList>
    </citation>
    <scope>NUCLEOTIDE SEQUENCE [LARGE SCALE GENOMIC DNA]</scope>
    <source>
        <strain evidence="1 2">AAFK</strain>
    </source>
</reference>
<dbReference type="EMBL" id="JBBPCO010000028">
    <property type="protein sequence ID" value="MEK8090947.1"/>
    <property type="molecule type" value="Genomic_DNA"/>
</dbReference>
<proteinExistence type="predicted"/>
<sequence>MAITINISMRADELQIMIQDRQPDSQRLATPGTSDIIANGRKDAGAILDDVLLRFLEGHHAGAGGHPAIGPGQV</sequence>
<evidence type="ECO:0000313" key="1">
    <source>
        <dbReference type="EMBL" id="MEK8090947.1"/>
    </source>
</evidence>
<protein>
    <submittedName>
        <fullName evidence="1">Uncharacterized protein</fullName>
    </submittedName>
</protein>
<organism evidence="1 2">
    <name type="scientific">Thermithiobacillus plumbiphilus</name>
    <dbReference type="NCBI Taxonomy" id="1729899"/>
    <lineage>
        <taxon>Bacteria</taxon>
        <taxon>Pseudomonadati</taxon>
        <taxon>Pseudomonadota</taxon>
        <taxon>Acidithiobacillia</taxon>
        <taxon>Acidithiobacillales</taxon>
        <taxon>Thermithiobacillaceae</taxon>
        <taxon>Thermithiobacillus</taxon>
    </lineage>
</organism>
<gene>
    <name evidence="1" type="ORF">WOB96_14430</name>
</gene>
<dbReference type="Proteomes" id="UP001446205">
    <property type="component" value="Unassembled WGS sequence"/>
</dbReference>
<name>A0ABU9DBR9_9PROT</name>
<comment type="caution">
    <text evidence="1">The sequence shown here is derived from an EMBL/GenBank/DDBJ whole genome shotgun (WGS) entry which is preliminary data.</text>
</comment>
<dbReference type="RefSeq" id="WP_341372002.1">
    <property type="nucleotide sequence ID" value="NZ_JBBPCO010000028.1"/>
</dbReference>